<dbReference type="Gene3D" id="1.25.40.10">
    <property type="entry name" value="Tetratricopeptide repeat domain"/>
    <property type="match status" value="1"/>
</dbReference>
<gene>
    <name evidence="2" type="ORF">GWK16_01655</name>
</gene>
<evidence type="ECO:0000313" key="3">
    <source>
        <dbReference type="Proteomes" id="UP000548582"/>
    </source>
</evidence>
<comment type="caution">
    <text evidence="2">The sequence shown here is derived from an EMBL/GenBank/DDBJ whole genome shotgun (WGS) entry which is preliminary data.</text>
</comment>
<dbReference type="PROSITE" id="PS51257">
    <property type="entry name" value="PROKAR_LIPOPROTEIN"/>
    <property type="match status" value="1"/>
</dbReference>
<dbReference type="InterPro" id="IPR011990">
    <property type="entry name" value="TPR-like_helical_dom_sf"/>
</dbReference>
<dbReference type="PANTHER" id="PTHR46082:SF6">
    <property type="entry name" value="AAA+ ATPASE DOMAIN-CONTAINING PROTEIN-RELATED"/>
    <property type="match status" value="1"/>
</dbReference>
<accession>A0A848E8N6</accession>
<evidence type="ECO:0000259" key="1">
    <source>
        <dbReference type="Pfam" id="PF12770"/>
    </source>
</evidence>
<dbReference type="Pfam" id="PF12770">
    <property type="entry name" value="CHAT"/>
    <property type="match status" value="1"/>
</dbReference>
<dbReference type="SUPFAM" id="SSF48452">
    <property type="entry name" value="TPR-like"/>
    <property type="match status" value="2"/>
</dbReference>
<proteinExistence type="predicted"/>
<name>A0A848E8N6_9PROT</name>
<dbReference type="RefSeq" id="WP_170052230.1">
    <property type="nucleotide sequence ID" value="NZ_JABBKX010000001.1"/>
</dbReference>
<keyword evidence="3" id="KW-1185">Reference proteome</keyword>
<dbReference type="InterPro" id="IPR053137">
    <property type="entry name" value="NLR-like"/>
</dbReference>
<evidence type="ECO:0000313" key="2">
    <source>
        <dbReference type="EMBL" id="NMJ39929.1"/>
    </source>
</evidence>
<dbReference type="PANTHER" id="PTHR46082">
    <property type="entry name" value="ATP/GTP-BINDING PROTEIN-RELATED"/>
    <property type="match status" value="1"/>
</dbReference>
<dbReference type="Proteomes" id="UP000548582">
    <property type="component" value="Unassembled WGS sequence"/>
</dbReference>
<sequence>MRVPLAACLLIGLSACSEPPPDAYVTRTMNATAGEPVGTDARNEACQAQPGRTIAADRQVLRAREVFCGGWTQPAARVLELAGTASESDLDALASSGLWRSWLDQRVACGPPTRTTVTGGGSARLLACTRRAGGWPHVAIVTAGPSGPVVADGVATSLPVIERLATGRTGGGGAAAGGGSRSAALELAVARLSADAFGAADVSRYEQLMNLGRDLNQTENFAAAEDAYRAALSVQERVLGRDNPNTAAPMLALAVNLSNQKRLSEAQVLLDRAGTLAPGAADPTMQARVLHYRGLHALNAGDPARAATFLQEAETRYAALAPAATQSQENDTADLLADPVQQSAILGLAEAKRNRAVALSRAGRAQEAAEVVAEGRAVLRRAGLEPNMMVGRALRTEAGADIRLGRTDAAATLLERAAGRFSIAAPGERPEAVTLFLAGQQRLRGGRRSEALAAFRTGAGILRARQIGLPVALVVPYLDALDQEAAASPGSAPALRAEMFGAAQLAQRSSTARYVQQASARLGVSEGNPAVQGAVRGLQDADRELRDLFAERDASGANNAALDARIAAAQQRRSEAESQVAAAAPGYRQLLLAAVDADSVFRALGPQEGMLTMLLGPNNGFVMSVRHGRVDARRIPIGEEAVAALVSRVRRSSEIGAGGVPRFDTAAAQELHNLLVGPLAPSLAGTETLVVAPDGPLLALPFGMLLAGPAPAENLVGAPWLVRQFAIVHVPSPQTLVTLRAAGTGSTAPLPYIGFGDFVPPSAAQYARSFPADRCGRDARLATGLGRLPGTRAEVQTSRQLMGAAPDKAVLGAEFTIPNMRRQRLDQYRVVHLATHALLPGELSCLPEPSVVASPPGGAPSADPAFLKASEVLDIKMDADLVILSACNTGGPGGEGGGEALSGLARAFFYAGARGLMVTHWAVDDAAAALTVADTLRRQQGGATSAAALRGAQMLILEEAGRSIPAAFAHPYYWAPFVLIGDGRRAGTPGGSAQAPSNGPARL</sequence>
<dbReference type="EMBL" id="JABBKX010000001">
    <property type="protein sequence ID" value="NMJ39929.1"/>
    <property type="molecule type" value="Genomic_DNA"/>
</dbReference>
<organism evidence="2 3">
    <name type="scientific">Neoroseomonas marina</name>
    <dbReference type="NCBI Taxonomy" id="1232220"/>
    <lineage>
        <taxon>Bacteria</taxon>
        <taxon>Pseudomonadati</taxon>
        <taxon>Pseudomonadota</taxon>
        <taxon>Alphaproteobacteria</taxon>
        <taxon>Acetobacterales</taxon>
        <taxon>Acetobacteraceae</taxon>
        <taxon>Neoroseomonas</taxon>
    </lineage>
</organism>
<protein>
    <submittedName>
        <fullName evidence="2">CHAT domain-containing protein</fullName>
    </submittedName>
</protein>
<dbReference type="InterPro" id="IPR024983">
    <property type="entry name" value="CHAT_dom"/>
</dbReference>
<reference evidence="2 3" key="1">
    <citation type="submission" date="2020-03" db="EMBL/GenBank/DDBJ databases">
        <authorList>
            <person name="Sun Q."/>
        </authorList>
    </citation>
    <scope>NUCLEOTIDE SEQUENCE [LARGE SCALE GENOMIC DNA]</scope>
    <source>
        <strain evidence="2 3">JC162</strain>
    </source>
</reference>
<dbReference type="AlphaFoldDB" id="A0A848E8N6"/>
<dbReference type="Pfam" id="PF13424">
    <property type="entry name" value="TPR_12"/>
    <property type="match status" value="1"/>
</dbReference>
<feature type="domain" description="CHAT" evidence="1">
    <location>
        <begin position="666"/>
        <end position="982"/>
    </location>
</feature>